<dbReference type="Pfam" id="PF11716">
    <property type="entry name" value="MDMPI_N"/>
    <property type="match status" value="1"/>
</dbReference>
<keyword evidence="3" id="KW-1185">Reference proteome</keyword>
<sequence length="218" mass="23071">MTPPSALATDRLWSVVTAHRIAVADLLDGLSAEQWEQPSLCTGWTVRDVAAHLTLQQLGLRDALGTMRHWRGTMDRTIAHAARSRAAAWSTGQIAGNIRATADVHKPTLGVTALETLTDILVHSQDIALPLGLRLDLPTDAAAASATRTLTMRWPVPPASVRIVRRFGLTATDVDWSAGIGPQVSGPMSALLLILCGRTVVLPQLSGDGVADLATALA</sequence>
<dbReference type="EMBL" id="CP073721">
    <property type="protein sequence ID" value="UWZ39472.1"/>
    <property type="molecule type" value="Genomic_DNA"/>
</dbReference>
<evidence type="ECO:0000259" key="1">
    <source>
        <dbReference type="Pfam" id="PF11716"/>
    </source>
</evidence>
<keyword evidence="2" id="KW-0413">Isomerase</keyword>
<evidence type="ECO:0000313" key="2">
    <source>
        <dbReference type="EMBL" id="UWZ39472.1"/>
    </source>
</evidence>
<dbReference type="Proteomes" id="UP001058271">
    <property type="component" value="Chromosome"/>
</dbReference>
<feature type="domain" description="Mycothiol-dependent maleylpyruvate isomerase metal-binding" evidence="1">
    <location>
        <begin position="20"/>
        <end position="97"/>
    </location>
</feature>
<dbReference type="RefSeq" id="WP_260728884.1">
    <property type="nucleotide sequence ID" value="NZ_BAAABS010000089.1"/>
</dbReference>
<evidence type="ECO:0000313" key="3">
    <source>
        <dbReference type="Proteomes" id="UP001058271"/>
    </source>
</evidence>
<reference evidence="2" key="1">
    <citation type="submission" date="2021-04" db="EMBL/GenBank/DDBJ databases">
        <title>Biosynthetic gene clusters of Dactylosporangioum roseum.</title>
        <authorList>
            <person name="Hartkoorn R.C."/>
            <person name="Beaudoing E."/>
            <person name="Hot D."/>
            <person name="Moureu S."/>
        </authorList>
    </citation>
    <scope>NUCLEOTIDE SEQUENCE</scope>
    <source>
        <strain evidence="2">NRRL B-16295</strain>
    </source>
</reference>
<dbReference type="InterPro" id="IPR024344">
    <property type="entry name" value="MDMPI_metal-binding"/>
</dbReference>
<protein>
    <submittedName>
        <fullName evidence="2">Maleylpyruvate isomerase family mycothiol-dependent enzyme</fullName>
    </submittedName>
</protein>
<proteinExistence type="predicted"/>
<dbReference type="GO" id="GO:0016853">
    <property type="term" value="F:isomerase activity"/>
    <property type="evidence" value="ECO:0007669"/>
    <property type="project" value="UniProtKB-KW"/>
</dbReference>
<dbReference type="InterPro" id="IPR017517">
    <property type="entry name" value="Maleyloyr_isom"/>
</dbReference>
<accession>A0ABY5ZDH8</accession>
<dbReference type="SUPFAM" id="SSF109854">
    <property type="entry name" value="DinB/YfiT-like putative metalloenzymes"/>
    <property type="match status" value="1"/>
</dbReference>
<dbReference type="NCBIfam" id="TIGR03083">
    <property type="entry name" value="maleylpyruvate isomerase family mycothiol-dependent enzyme"/>
    <property type="match status" value="1"/>
</dbReference>
<dbReference type="InterPro" id="IPR034660">
    <property type="entry name" value="DinB/YfiT-like"/>
</dbReference>
<dbReference type="Gene3D" id="1.20.120.450">
    <property type="entry name" value="dinb family like domain"/>
    <property type="match status" value="1"/>
</dbReference>
<gene>
    <name evidence="2" type="ORF">Drose_15265</name>
</gene>
<organism evidence="2 3">
    <name type="scientific">Dactylosporangium roseum</name>
    <dbReference type="NCBI Taxonomy" id="47989"/>
    <lineage>
        <taxon>Bacteria</taxon>
        <taxon>Bacillati</taxon>
        <taxon>Actinomycetota</taxon>
        <taxon>Actinomycetes</taxon>
        <taxon>Micromonosporales</taxon>
        <taxon>Micromonosporaceae</taxon>
        <taxon>Dactylosporangium</taxon>
    </lineage>
</organism>
<name>A0ABY5ZDH8_9ACTN</name>